<dbReference type="AlphaFoldDB" id="A0AAU8U485"/>
<feature type="region of interest" description="Disordered" evidence="1">
    <location>
        <begin position="14"/>
        <end position="47"/>
    </location>
</feature>
<reference evidence="2 3" key="1">
    <citation type="journal article" date="2015" name="Genome Announc.">
        <title>Complete Genome Sequence of Biocontrol Strain Pseudomonas fluorescens LBUM223.</title>
        <authorList>
            <person name="Roquigny R."/>
            <person name="Arseneault T."/>
            <person name="Gadkar V.J."/>
            <person name="Novinscak A."/>
            <person name="Joly D.L."/>
            <person name="Filion M."/>
        </authorList>
    </citation>
    <scope>NUCLEOTIDE SEQUENCE [LARGE SCALE GENOMIC DNA]</scope>
    <source>
        <strain evidence="2 3">LBUM223</strain>
    </source>
</reference>
<sequence length="47" mass="5018">MVQLLLCLGAQALGPALNPGGRGASLEKPYPKSLKPAEKPYRQRPVC</sequence>
<dbReference type="KEGG" id="pfb:VO64_4856"/>
<proteinExistence type="predicted"/>
<dbReference type="Proteomes" id="UP000033099">
    <property type="component" value="Chromosome"/>
</dbReference>
<organism evidence="2 3">
    <name type="scientific">Pseudomonas synxantha</name>
    <dbReference type="NCBI Taxonomy" id="47883"/>
    <lineage>
        <taxon>Bacteria</taxon>
        <taxon>Pseudomonadati</taxon>
        <taxon>Pseudomonadota</taxon>
        <taxon>Gammaproteobacteria</taxon>
        <taxon>Pseudomonadales</taxon>
        <taxon>Pseudomonadaceae</taxon>
        <taxon>Pseudomonas</taxon>
    </lineage>
</organism>
<name>A0AAU8U485_9PSED</name>
<gene>
    <name evidence="2" type="ORF">VO64_4856</name>
</gene>
<dbReference type="EMBL" id="CP011117">
    <property type="protein sequence ID" value="AKA85402.1"/>
    <property type="molecule type" value="Genomic_DNA"/>
</dbReference>
<evidence type="ECO:0000256" key="1">
    <source>
        <dbReference type="SAM" id="MobiDB-lite"/>
    </source>
</evidence>
<protein>
    <submittedName>
        <fullName evidence="2">Ammonium transporter</fullName>
    </submittedName>
</protein>
<evidence type="ECO:0000313" key="3">
    <source>
        <dbReference type="Proteomes" id="UP000033099"/>
    </source>
</evidence>
<evidence type="ECO:0000313" key="2">
    <source>
        <dbReference type="EMBL" id="AKA85402.1"/>
    </source>
</evidence>
<accession>A0AAU8U485</accession>